<dbReference type="eggNOG" id="KOG0831">
    <property type="taxonomic scope" value="Eukaryota"/>
</dbReference>
<accession>A7SCF6</accession>
<dbReference type="GO" id="GO:0005789">
    <property type="term" value="C:endoplasmic reticulum membrane"/>
    <property type="evidence" value="ECO:0000318"/>
    <property type="project" value="GO_Central"/>
</dbReference>
<protein>
    <recommendedName>
        <fullName evidence="14">Acyltransferase</fullName>
    </recommendedName>
</protein>
<keyword evidence="5 11" id="KW-0812">Transmembrane</keyword>
<dbReference type="EMBL" id="DS469623">
    <property type="protein sequence ID" value="EDO38568.1"/>
    <property type="molecule type" value="Genomic_DNA"/>
</dbReference>
<keyword evidence="3" id="KW-0444">Lipid biosynthesis</keyword>
<dbReference type="HOGENOM" id="CLU_023995_0_2_1"/>
<evidence type="ECO:0000256" key="1">
    <source>
        <dbReference type="ARBA" id="ARBA00004477"/>
    </source>
</evidence>
<keyword evidence="4" id="KW-0808">Transferase</keyword>
<evidence type="ECO:0000256" key="7">
    <source>
        <dbReference type="ARBA" id="ARBA00022989"/>
    </source>
</evidence>
<dbReference type="AlphaFoldDB" id="A7SCF6"/>
<dbReference type="Proteomes" id="UP000001593">
    <property type="component" value="Unassembled WGS sequence"/>
</dbReference>
<dbReference type="InParanoid" id="A7SCF6"/>
<comment type="similarity">
    <text evidence="2">Belongs to the diacylglycerol acyltransferase family.</text>
</comment>
<evidence type="ECO:0008006" key="14">
    <source>
        <dbReference type="Google" id="ProtNLM"/>
    </source>
</evidence>
<evidence type="ECO:0000256" key="6">
    <source>
        <dbReference type="ARBA" id="ARBA00022824"/>
    </source>
</evidence>
<evidence type="ECO:0000256" key="9">
    <source>
        <dbReference type="ARBA" id="ARBA00023136"/>
    </source>
</evidence>
<evidence type="ECO:0000313" key="13">
    <source>
        <dbReference type="Proteomes" id="UP000001593"/>
    </source>
</evidence>
<feature type="transmembrane region" description="Helical" evidence="11">
    <location>
        <begin position="22"/>
        <end position="55"/>
    </location>
</feature>
<evidence type="ECO:0000256" key="3">
    <source>
        <dbReference type="ARBA" id="ARBA00022516"/>
    </source>
</evidence>
<evidence type="ECO:0000256" key="2">
    <source>
        <dbReference type="ARBA" id="ARBA00005420"/>
    </source>
</evidence>
<keyword evidence="6" id="KW-0256">Endoplasmic reticulum</keyword>
<gene>
    <name evidence="12" type="ORF">NEMVEDRAFT_v1g168930</name>
</gene>
<evidence type="ECO:0000313" key="12">
    <source>
        <dbReference type="EMBL" id="EDO38568.1"/>
    </source>
</evidence>
<reference evidence="12 13" key="1">
    <citation type="journal article" date="2007" name="Science">
        <title>Sea anemone genome reveals ancestral eumetazoan gene repertoire and genomic organization.</title>
        <authorList>
            <person name="Putnam N.H."/>
            <person name="Srivastava M."/>
            <person name="Hellsten U."/>
            <person name="Dirks B."/>
            <person name="Chapman J."/>
            <person name="Salamov A."/>
            <person name="Terry A."/>
            <person name="Shapiro H."/>
            <person name="Lindquist E."/>
            <person name="Kapitonov V.V."/>
            <person name="Jurka J."/>
            <person name="Genikhovich G."/>
            <person name="Grigoriev I.V."/>
            <person name="Lucas S.M."/>
            <person name="Steele R.E."/>
            <person name="Finnerty J.R."/>
            <person name="Technau U."/>
            <person name="Martindale M.Q."/>
            <person name="Rokhsar D.S."/>
        </authorList>
    </citation>
    <scope>NUCLEOTIDE SEQUENCE [LARGE SCALE GENOMIC DNA]</scope>
    <source>
        <strain evidence="13">CH2 X CH6</strain>
    </source>
</reference>
<keyword evidence="9 11" id="KW-0472">Membrane</keyword>
<evidence type="ECO:0000256" key="5">
    <source>
        <dbReference type="ARBA" id="ARBA00022692"/>
    </source>
</evidence>
<dbReference type="STRING" id="45351.A7SCF6"/>
<keyword evidence="7 11" id="KW-1133">Transmembrane helix</keyword>
<dbReference type="PANTHER" id="PTHR12317">
    <property type="entry name" value="DIACYLGLYCEROL O-ACYLTRANSFERASE"/>
    <property type="match status" value="1"/>
</dbReference>
<keyword evidence="10" id="KW-0012">Acyltransferase</keyword>
<dbReference type="CDD" id="cd07987">
    <property type="entry name" value="LPLAT_MGAT-like"/>
    <property type="match status" value="1"/>
</dbReference>
<dbReference type="PANTHER" id="PTHR12317:SF79">
    <property type="entry name" value="ACYLTRANSFERASE"/>
    <property type="match status" value="1"/>
</dbReference>
<sequence>MSPNCGQSGLIQNSLEILSTALLYTIAFLGGCNIVGMVFLCLFLTPLWFVVVLYLGWVFYDWNAPERGGHQFGSDFMRQLALFRYIRDYYPISIEKTSDLDPNKNYIFGYHPHGYVAEGAVVGLISDACGFRELFPGITTHMAVHSFPIKALLHREILMSLGFVNASRESLECILTQLGPGHSAVLVVGGAAELQHVRQGTYVVPLNNRKGFIRLALETGSPLVPVFAYGQNDVLHQLGNSVGSPWWRFNGWMGDVSKKYLGFSTRFGLIHGRFLLMPYRIPIHVVGTFFLSPVSG</sequence>
<keyword evidence="13" id="KW-1185">Reference proteome</keyword>
<evidence type="ECO:0000256" key="11">
    <source>
        <dbReference type="SAM" id="Phobius"/>
    </source>
</evidence>
<dbReference type="GO" id="GO:0004144">
    <property type="term" value="F:diacylglycerol O-acyltransferase activity"/>
    <property type="evidence" value="ECO:0000318"/>
    <property type="project" value="GO_Central"/>
</dbReference>
<dbReference type="KEGG" id="nve:5510156"/>
<dbReference type="Pfam" id="PF03982">
    <property type="entry name" value="DAGAT"/>
    <property type="match status" value="1"/>
</dbReference>
<name>A7SCF6_NEMVE</name>
<evidence type="ECO:0000256" key="10">
    <source>
        <dbReference type="ARBA" id="ARBA00023315"/>
    </source>
</evidence>
<dbReference type="OMA" id="ARIVFWW"/>
<dbReference type="GO" id="GO:0019432">
    <property type="term" value="P:triglyceride biosynthetic process"/>
    <property type="evidence" value="ECO:0000318"/>
    <property type="project" value="GO_Central"/>
</dbReference>
<dbReference type="PhylomeDB" id="A7SCF6"/>
<proteinExistence type="inferred from homology"/>
<evidence type="ECO:0000256" key="4">
    <source>
        <dbReference type="ARBA" id="ARBA00022679"/>
    </source>
</evidence>
<evidence type="ECO:0000256" key="8">
    <source>
        <dbReference type="ARBA" id="ARBA00023098"/>
    </source>
</evidence>
<comment type="subcellular location">
    <subcellularLocation>
        <location evidence="1">Endoplasmic reticulum membrane</location>
        <topology evidence="1">Multi-pass membrane protein</topology>
    </subcellularLocation>
</comment>
<organism evidence="12 13">
    <name type="scientific">Nematostella vectensis</name>
    <name type="common">Starlet sea anemone</name>
    <dbReference type="NCBI Taxonomy" id="45351"/>
    <lineage>
        <taxon>Eukaryota</taxon>
        <taxon>Metazoa</taxon>
        <taxon>Cnidaria</taxon>
        <taxon>Anthozoa</taxon>
        <taxon>Hexacorallia</taxon>
        <taxon>Actiniaria</taxon>
        <taxon>Edwardsiidae</taxon>
        <taxon>Nematostella</taxon>
    </lineage>
</organism>
<dbReference type="InterPro" id="IPR007130">
    <property type="entry name" value="DAGAT"/>
</dbReference>
<keyword evidence="8" id="KW-0443">Lipid metabolism</keyword>